<feature type="transmembrane region" description="Helical" evidence="1">
    <location>
        <begin position="26"/>
        <end position="58"/>
    </location>
</feature>
<name>A0A8J5GWC5_ZINOF</name>
<keyword evidence="1" id="KW-0472">Membrane</keyword>
<evidence type="ECO:0000313" key="2">
    <source>
        <dbReference type="EMBL" id="KAG6510654.1"/>
    </source>
</evidence>
<dbReference type="AlphaFoldDB" id="A0A8J5GWC5"/>
<gene>
    <name evidence="2" type="ORF">ZIOFF_028682</name>
</gene>
<evidence type="ECO:0000313" key="3">
    <source>
        <dbReference type="Proteomes" id="UP000734854"/>
    </source>
</evidence>
<reference evidence="2 3" key="1">
    <citation type="submission" date="2020-08" db="EMBL/GenBank/DDBJ databases">
        <title>Plant Genome Project.</title>
        <authorList>
            <person name="Zhang R.-G."/>
        </authorList>
    </citation>
    <scope>NUCLEOTIDE SEQUENCE [LARGE SCALE GENOMIC DNA]</scope>
    <source>
        <tissue evidence="2">Rhizome</tissue>
    </source>
</reference>
<keyword evidence="1" id="KW-0812">Transmembrane</keyword>
<dbReference type="Proteomes" id="UP000734854">
    <property type="component" value="Unassembled WGS sequence"/>
</dbReference>
<proteinExistence type="predicted"/>
<organism evidence="2 3">
    <name type="scientific">Zingiber officinale</name>
    <name type="common">Ginger</name>
    <name type="synonym">Amomum zingiber</name>
    <dbReference type="NCBI Taxonomy" id="94328"/>
    <lineage>
        <taxon>Eukaryota</taxon>
        <taxon>Viridiplantae</taxon>
        <taxon>Streptophyta</taxon>
        <taxon>Embryophyta</taxon>
        <taxon>Tracheophyta</taxon>
        <taxon>Spermatophyta</taxon>
        <taxon>Magnoliopsida</taxon>
        <taxon>Liliopsida</taxon>
        <taxon>Zingiberales</taxon>
        <taxon>Zingiberaceae</taxon>
        <taxon>Zingiber</taxon>
    </lineage>
</organism>
<keyword evidence="1" id="KW-1133">Transmembrane helix</keyword>
<comment type="caution">
    <text evidence="2">The sequence shown here is derived from an EMBL/GenBank/DDBJ whole genome shotgun (WGS) entry which is preliminary data.</text>
</comment>
<accession>A0A8J5GWC5</accession>
<evidence type="ECO:0000256" key="1">
    <source>
        <dbReference type="SAM" id="Phobius"/>
    </source>
</evidence>
<dbReference type="EMBL" id="JACMSC010000008">
    <property type="protein sequence ID" value="KAG6510654.1"/>
    <property type="molecule type" value="Genomic_DNA"/>
</dbReference>
<sequence>MPLFHLSPNAHSSSTFFSSRCRRAQFLSLCVVGFALAFLLAFLLAVAFLLAAAAALSFSPSRRGFCPNAPSSVVIEWHHQVTVPSTKRNMKLYVAGIAD</sequence>
<protein>
    <submittedName>
        <fullName evidence="2">Uncharacterized protein</fullName>
    </submittedName>
</protein>
<keyword evidence="3" id="KW-1185">Reference proteome</keyword>